<reference evidence="2 3" key="1">
    <citation type="journal article" date="2014" name="Agronomy (Basel)">
        <title>A Draft Genome Sequence for Ensete ventricosum, the Drought-Tolerant Tree Against Hunger.</title>
        <authorList>
            <person name="Harrison J."/>
            <person name="Moore K.A."/>
            <person name="Paszkiewicz K."/>
            <person name="Jones T."/>
            <person name="Grant M."/>
            <person name="Ambacheew D."/>
            <person name="Muzemil S."/>
            <person name="Studholme D.J."/>
        </authorList>
    </citation>
    <scope>NUCLEOTIDE SEQUENCE [LARGE SCALE GENOMIC DNA]</scope>
</reference>
<feature type="compositionally biased region" description="Basic and acidic residues" evidence="1">
    <location>
        <begin position="119"/>
        <end position="133"/>
    </location>
</feature>
<protein>
    <submittedName>
        <fullName evidence="2">Uncharacterized protein</fullName>
    </submittedName>
</protein>
<feature type="region of interest" description="Disordered" evidence="1">
    <location>
        <begin position="32"/>
        <end position="133"/>
    </location>
</feature>
<name>A0A427AAV0_ENSVE</name>
<sequence length="133" mass="14109">MHLLQRLTAKVGTAYGRGAATCLLFTCRVGRPRPSDLQRWSATARAPCKGRAPAGAAAHKRAASATPVGRPPTGRSTTRNRSQERPPTGGITHRVGARGGAACGNDTYSQGQRAVPSLAEERRRRPLDEGKRG</sequence>
<proteinExistence type="predicted"/>
<evidence type="ECO:0000256" key="1">
    <source>
        <dbReference type="SAM" id="MobiDB-lite"/>
    </source>
</evidence>
<dbReference type="AlphaFoldDB" id="A0A427AAV0"/>
<gene>
    <name evidence="2" type="ORF">B296_00016390</name>
</gene>
<evidence type="ECO:0000313" key="2">
    <source>
        <dbReference type="EMBL" id="RRT73354.1"/>
    </source>
</evidence>
<comment type="caution">
    <text evidence="2">The sequence shown here is derived from an EMBL/GenBank/DDBJ whole genome shotgun (WGS) entry which is preliminary data.</text>
</comment>
<organism evidence="2 3">
    <name type="scientific">Ensete ventricosum</name>
    <name type="common">Abyssinian banana</name>
    <name type="synonym">Musa ensete</name>
    <dbReference type="NCBI Taxonomy" id="4639"/>
    <lineage>
        <taxon>Eukaryota</taxon>
        <taxon>Viridiplantae</taxon>
        <taxon>Streptophyta</taxon>
        <taxon>Embryophyta</taxon>
        <taxon>Tracheophyta</taxon>
        <taxon>Spermatophyta</taxon>
        <taxon>Magnoliopsida</taxon>
        <taxon>Liliopsida</taxon>
        <taxon>Zingiberales</taxon>
        <taxon>Musaceae</taxon>
        <taxon>Ensete</taxon>
    </lineage>
</organism>
<evidence type="ECO:0000313" key="3">
    <source>
        <dbReference type="Proteomes" id="UP000287651"/>
    </source>
</evidence>
<accession>A0A427AAV0</accession>
<dbReference type="EMBL" id="AMZH03003118">
    <property type="protein sequence ID" value="RRT73354.1"/>
    <property type="molecule type" value="Genomic_DNA"/>
</dbReference>
<feature type="compositionally biased region" description="Low complexity" evidence="1">
    <location>
        <begin position="44"/>
        <end position="57"/>
    </location>
</feature>
<dbReference type="Proteomes" id="UP000287651">
    <property type="component" value="Unassembled WGS sequence"/>
</dbReference>